<evidence type="ECO:0000313" key="2">
    <source>
        <dbReference type="EMBL" id="VAV87096.1"/>
    </source>
</evidence>
<gene>
    <name evidence="2" type="ORF">MNBD_ALPHA04-903</name>
</gene>
<dbReference type="PROSITE" id="PS51257">
    <property type="entry name" value="PROKAR_LIPOPROTEIN"/>
    <property type="match status" value="1"/>
</dbReference>
<dbReference type="EMBL" id="UOEF01000008">
    <property type="protein sequence ID" value="VAV87096.1"/>
    <property type="molecule type" value="Genomic_DNA"/>
</dbReference>
<dbReference type="Pfam" id="PF05036">
    <property type="entry name" value="SPOR"/>
    <property type="match status" value="1"/>
</dbReference>
<dbReference type="PROSITE" id="PS51724">
    <property type="entry name" value="SPOR"/>
    <property type="match status" value="1"/>
</dbReference>
<dbReference type="InterPro" id="IPR036680">
    <property type="entry name" value="SPOR-like_sf"/>
</dbReference>
<sequence>MKRDMILKLAASAMAISVTLTGCGPFGGDSVASSSAKPAKPATVKDGARYAKKAEKALAKGQVDKAIIFAERSVAGVGNDPETRALLGQAYLSAGRFSSAERSFMDAMELGKNDARTILNLSMAQLAQGKADKAKRLIQNNREFIPVADYGLALALAGDSKTAVDVLTQAIRSANVTGRTRQNLGLAYALDGRWKEAKLMAMQDMTPSTVDSRIMQWAQMARPGAYQKRVATMLNVTPVANDPGQPVRLALNVNSAPVVAAATPAQDYSREVASFDRNRPLPAVGPAPKTGSPVDFMAKENNVKVATVETVAVPASAPKADKAVKAVKPVKPAPLIKAAAEPVRVAPEPKQAFVVEKVAAPSVTPKPVPVVTPAVKVVSVVKPILQKIAFKPSTGSLVPSAPAGSTVVQLGVFSSAENVKRAWNILSAKHSDLGLFQHSSSQIKVRGRTLYRLTAVGFGNDQAAKAMCAGIKSNGSNCIVRQVKGVSPHQMAAKTATRIASR</sequence>
<dbReference type="AlphaFoldDB" id="A0A3B0RE06"/>
<dbReference type="SUPFAM" id="SSF48452">
    <property type="entry name" value="TPR-like"/>
    <property type="match status" value="1"/>
</dbReference>
<evidence type="ECO:0000259" key="1">
    <source>
        <dbReference type="PROSITE" id="PS51724"/>
    </source>
</evidence>
<accession>A0A3B0RE06</accession>
<dbReference type="Gene3D" id="1.25.40.10">
    <property type="entry name" value="Tetratricopeptide repeat domain"/>
    <property type="match status" value="1"/>
</dbReference>
<name>A0A3B0RE06_9ZZZZ</name>
<dbReference type="InterPro" id="IPR011990">
    <property type="entry name" value="TPR-like_helical_dom_sf"/>
</dbReference>
<reference evidence="2" key="1">
    <citation type="submission" date="2018-06" db="EMBL/GenBank/DDBJ databases">
        <authorList>
            <person name="Zhirakovskaya E."/>
        </authorList>
    </citation>
    <scope>NUCLEOTIDE SEQUENCE</scope>
</reference>
<feature type="domain" description="SPOR" evidence="1">
    <location>
        <begin position="400"/>
        <end position="484"/>
    </location>
</feature>
<protein>
    <recommendedName>
        <fullName evidence="1">SPOR domain-containing protein</fullName>
    </recommendedName>
</protein>
<dbReference type="GO" id="GO:0042834">
    <property type="term" value="F:peptidoglycan binding"/>
    <property type="evidence" value="ECO:0007669"/>
    <property type="project" value="InterPro"/>
</dbReference>
<dbReference type="PROSITE" id="PS50005">
    <property type="entry name" value="TPR"/>
    <property type="match status" value="1"/>
</dbReference>
<proteinExistence type="predicted"/>
<dbReference type="Gene3D" id="3.30.70.1070">
    <property type="entry name" value="Sporulation related repeat"/>
    <property type="match status" value="1"/>
</dbReference>
<dbReference type="SUPFAM" id="SSF110997">
    <property type="entry name" value="Sporulation related repeat"/>
    <property type="match status" value="1"/>
</dbReference>
<dbReference type="InterPro" id="IPR007730">
    <property type="entry name" value="SPOR-like_dom"/>
</dbReference>
<organism evidence="2">
    <name type="scientific">hydrothermal vent metagenome</name>
    <dbReference type="NCBI Taxonomy" id="652676"/>
    <lineage>
        <taxon>unclassified sequences</taxon>
        <taxon>metagenomes</taxon>
        <taxon>ecological metagenomes</taxon>
    </lineage>
</organism>
<dbReference type="InterPro" id="IPR019734">
    <property type="entry name" value="TPR_rpt"/>
</dbReference>